<keyword evidence="4" id="KW-1185">Reference proteome</keyword>
<evidence type="ECO:0000256" key="1">
    <source>
        <dbReference type="ARBA" id="ARBA00023002"/>
    </source>
</evidence>
<dbReference type="InterPro" id="IPR020471">
    <property type="entry name" value="AKR"/>
</dbReference>
<comment type="caution">
    <text evidence="3">The sequence shown here is derived from an EMBL/GenBank/DDBJ whole genome shotgun (WGS) entry which is preliminary data.</text>
</comment>
<dbReference type="InterPro" id="IPR023210">
    <property type="entry name" value="NADP_OxRdtase_dom"/>
</dbReference>
<name>A0ABQ5LXA4_9RHOB</name>
<gene>
    <name evidence="3" type="ORF">STA1M1_34680</name>
</gene>
<dbReference type="Proteomes" id="UP001144205">
    <property type="component" value="Unassembled WGS sequence"/>
</dbReference>
<dbReference type="EMBL" id="BROH01000013">
    <property type="protein sequence ID" value="GKY89599.1"/>
    <property type="molecule type" value="Genomic_DNA"/>
</dbReference>
<dbReference type="Gene3D" id="3.20.20.100">
    <property type="entry name" value="NADP-dependent oxidoreductase domain"/>
    <property type="match status" value="1"/>
</dbReference>
<sequence>MDYRNLGRSGLKVSAVGLGCNNFGWTIGIDESRAVLDAALDHGITFLDTANVYGNSGGSETMLGELLGPRRGEVVLSTKVGLEMADGSKGGSRANVVRSVEDSLRRLRTDWIDLYQLHWSDPATPIDETLRAFDDLIRAGKVRYVGACNLAAWEVVEAEYIARELGTHRFISIQDELSLLVRDKETSLIPALERYGVGFLPYFPLASGLLTGKYRRNAGVPEDSRFAKLGRLADRYLTEANWARTEALAGFCEARGRSLVELAFSWLLTRPTVASVMAGATKPEQIAANVAATGWMLDADDLAEIDRLTGGDG</sequence>
<dbReference type="PRINTS" id="PR00069">
    <property type="entry name" value="ALDKETRDTASE"/>
</dbReference>
<dbReference type="PANTHER" id="PTHR43364:SF4">
    <property type="entry name" value="NAD(P)-LINKED OXIDOREDUCTASE SUPERFAMILY PROTEIN"/>
    <property type="match status" value="1"/>
</dbReference>
<keyword evidence="1" id="KW-0560">Oxidoreductase</keyword>
<accession>A0ABQ5LXA4</accession>
<dbReference type="PANTHER" id="PTHR43364">
    <property type="entry name" value="NADH-SPECIFIC METHYLGLYOXAL REDUCTASE-RELATED"/>
    <property type="match status" value="1"/>
</dbReference>
<evidence type="ECO:0000313" key="4">
    <source>
        <dbReference type="Proteomes" id="UP001144205"/>
    </source>
</evidence>
<dbReference type="SUPFAM" id="SSF51430">
    <property type="entry name" value="NAD(P)-linked oxidoreductase"/>
    <property type="match status" value="1"/>
</dbReference>
<organism evidence="3 4">
    <name type="scientific">Sinisalibacter aestuarii</name>
    <dbReference type="NCBI Taxonomy" id="2949426"/>
    <lineage>
        <taxon>Bacteria</taxon>
        <taxon>Pseudomonadati</taxon>
        <taxon>Pseudomonadota</taxon>
        <taxon>Alphaproteobacteria</taxon>
        <taxon>Rhodobacterales</taxon>
        <taxon>Roseobacteraceae</taxon>
        <taxon>Sinisalibacter</taxon>
    </lineage>
</organism>
<dbReference type="RefSeq" id="WP_281843623.1">
    <property type="nucleotide sequence ID" value="NZ_BROH01000013.1"/>
</dbReference>
<evidence type="ECO:0000313" key="3">
    <source>
        <dbReference type="EMBL" id="GKY89599.1"/>
    </source>
</evidence>
<dbReference type="Pfam" id="PF00248">
    <property type="entry name" value="Aldo_ket_red"/>
    <property type="match status" value="1"/>
</dbReference>
<dbReference type="InterPro" id="IPR050523">
    <property type="entry name" value="AKR_Detox_Biosynth"/>
</dbReference>
<proteinExistence type="predicted"/>
<reference evidence="3" key="1">
    <citation type="journal article" date="2023" name="Int. J. Syst. Evol. Microbiol.">
        <title>Sinisalibacter aestuarii sp. nov., isolated from estuarine sediment of the Arakawa River.</title>
        <authorList>
            <person name="Arafat S.T."/>
            <person name="Hirano S."/>
            <person name="Sato A."/>
            <person name="Takeuchi K."/>
            <person name="Yasuda T."/>
            <person name="Terahara T."/>
            <person name="Hamada M."/>
            <person name="Kobayashi T."/>
        </authorList>
    </citation>
    <scope>NUCLEOTIDE SEQUENCE</scope>
    <source>
        <strain evidence="3">B-399</strain>
    </source>
</reference>
<protein>
    <submittedName>
        <fullName evidence="3">Oxidoreductase</fullName>
    </submittedName>
</protein>
<dbReference type="InterPro" id="IPR036812">
    <property type="entry name" value="NAD(P)_OxRdtase_dom_sf"/>
</dbReference>
<evidence type="ECO:0000259" key="2">
    <source>
        <dbReference type="Pfam" id="PF00248"/>
    </source>
</evidence>
<feature type="domain" description="NADP-dependent oxidoreductase" evidence="2">
    <location>
        <begin position="16"/>
        <end position="308"/>
    </location>
</feature>